<feature type="signal peptide" evidence="2">
    <location>
        <begin position="1"/>
        <end position="27"/>
    </location>
</feature>
<dbReference type="RefSeq" id="WP_100341165.1">
    <property type="nucleotide sequence ID" value="NZ_PGFJ01000001.1"/>
</dbReference>
<dbReference type="Proteomes" id="UP000242687">
    <property type="component" value="Unassembled WGS sequence"/>
</dbReference>
<sequence length="165" mass="17834">MIKFQTIAVMLFAFTLGTLGFSNSAAAQKYRTTADTVKLNKEYGEVKLDIAELNSKLIEQQNKTAGYQSKITSTAKDAATSAQNSKETATTATNGDMADAKTAMKQAKKASNQADDAGDAIDDKDDNAKDIKKLLEKINKKTEKLTELEQQKAAIMLKLNSSAAM</sequence>
<evidence type="ECO:0000313" key="4">
    <source>
        <dbReference type="Proteomes" id="UP000242687"/>
    </source>
</evidence>
<organism evidence="3 4">
    <name type="scientific">Mucilaginibacter auburnensis</name>
    <dbReference type="NCBI Taxonomy" id="1457233"/>
    <lineage>
        <taxon>Bacteria</taxon>
        <taxon>Pseudomonadati</taxon>
        <taxon>Bacteroidota</taxon>
        <taxon>Sphingobacteriia</taxon>
        <taxon>Sphingobacteriales</taxon>
        <taxon>Sphingobacteriaceae</taxon>
        <taxon>Mucilaginibacter</taxon>
    </lineage>
</organism>
<feature type="region of interest" description="Disordered" evidence="1">
    <location>
        <begin position="71"/>
        <end position="126"/>
    </location>
</feature>
<dbReference type="OrthoDB" id="799212at2"/>
<reference evidence="3 4" key="1">
    <citation type="submission" date="2017-11" db="EMBL/GenBank/DDBJ databases">
        <title>Genomic Encyclopedia of Archaeal and Bacterial Type Strains, Phase II (KMG-II): From Individual Species to Whole Genera.</title>
        <authorList>
            <person name="Goeker M."/>
        </authorList>
    </citation>
    <scope>NUCLEOTIDE SEQUENCE [LARGE SCALE GENOMIC DNA]</scope>
    <source>
        <strain evidence="3 4">DSM 28175</strain>
    </source>
</reference>
<protein>
    <submittedName>
        <fullName evidence="3">Uncharacterized protein</fullName>
    </submittedName>
</protein>
<evidence type="ECO:0000256" key="1">
    <source>
        <dbReference type="SAM" id="MobiDB-lite"/>
    </source>
</evidence>
<keyword evidence="2" id="KW-0732">Signal</keyword>
<name>A0A2H9VW17_9SPHI</name>
<dbReference type="AlphaFoldDB" id="A0A2H9VW17"/>
<feature type="compositionally biased region" description="Polar residues" evidence="1">
    <location>
        <begin position="71"/>
        <end position="94"/>
    </location>
</feature>
<proteinExistence type="predicted"/>
<dbReference type="EMBL" id="PGFJ01000001">
    <property type="protein sequence ID" value="PJJ85010.1"/>
    <property type="molecule type" value="Genomic_DNA"/>
</dbReference>
<comment type="caution">
    <text evidence="3">The sequence shown here is derived from an EMBL/GenBank/DDBJ whole genome shotgun (WGS) entry which is preliminary data.</text>
</comment>
<gene>
    <name evidence="3" type="ORF">CLV57_2033</name>
</gene>
<accession>A0A2H9VW17</accession>
<evidence type="ECO:0000313" key="3">
    <source>
        <dbReference type="EMBL" id="PJJ85010.1"/>
    </source>
</evidence>
<feature type="chain" id="PRO_5014119289" evidence="2">
    <location>
        <begin position="28"/>
        <end position="165"/>
    </location>
</feature>
<feature type="compositionally biased region" description="Acidic residues" evidence="1">
    <location>
        <begin position="116"/>
        <end position="125"/>
    </location>
</feature>
<keyword evidence="4" id="KW-1185">Reference proteome</keyword>
<evidence type="ECO:0000256" key="2">
    <source>
        <dbReference type="SAM" id="SignalP"/>
    </source>
</evidence>